<name>A0A4R2IWE6_9PSEU</name>
<evidence type="ECO:0000313" key="1">
    <source>
        <dbReference type="EMBL" id="TCO49834.1"/>
    </source>
</evidence>
<protein>
    <submittedName>
        <fullName evidence="1">Nucleic acid/nucleotide deaminase of polymorphic system toxin</fullName>
    </submittedName>
</protein>
<comment type="caution">
    <text evidence="1">The sequence shown here is derived from an EMBL/GenBank/DDBJ whole genome shotgun (WGS) entry which is preliminary data.</text>
</comment>
<keyword evidence="2" id="KW-1185">Reference proteome</keyword>
<proteinExistence type="predicted"/>
<dbReference type="Pfam" id="PF14428">
    <property type="entry name" value="DddA-like"/>
    <property type="match status" value="1"/>
</dbReference>
<accession>A0A4R2IWE6</accession>
<reference evidence="1 2" key="1">
    <citation type="submission" date="2019-03" db="EMBL/GenBank/DDBJ databases">
        <title>Genomic Encyclopedia of Type Strains, Phase IV (KMG-IV): sequencing the most valuable type-strain genomes for metagenomic binning, comparative biology and taxonomic classification.</title>
        <authorList>
            <person name="Goeker M."/>
        </authorList>
    </citation>
    <scope>NUCLEOTIDE SEQUENCE [LARGE SCALE GENOMIC DNA]</scope>
    <source>
        <strain evidence="1 2">DSM 45934</strain>
    </source>
</reference>
<dbReference type="Proteomes" id="UP000295680">
    <property type="component" value="Unassembled WGS sequence"/>
</dbReference>
<gene>
    <name evidence="1" type="ORF">EV192_114204</name>
</gene>
<dbReference type="InterPro" id="IPR032724">
    <property type="entry name" value="SCP1.201-like"/>
</dbReference>
<evidence type="ECO:0000313" key="2">
    <source>
        <dbReference type="Proteomes" id="UP000295680"/>
    </source>
</evidence>
<sequence>MSASITNSHGDSYPPQAAGLVENLPQRVTPSAQERTVGVTRIGDRVLPPIMSGYDPVFSELACRRLAAIGIDPAMLKSHVEVKLAALMIDTGQTQATVAINYTPCGFEVRRFAPDTCHRVLDDMLPPGYTLTVYGTTQDNAPFEWTYGRRNG</sequence>
<dbReference type="EMBL" id="SLWS01000014">
    <property type="protein sequence ID" value="TCO49834.1"/>
    <property type="molecule type" value="Genomic_DNA"/>
</dbReference>
<dbReference type="AlphaFoldDB" id="A0A4R2IWE6"/>
<organism evidence="1 2">
    <name type="scientific">Actinocrispum wychmicini</name>
    <dbReference type="NCBI Taxonomy" id="1213861"/>
    <lineage>
        <taxon>Bacteria</taxon>
        <taxon>Bacillati</taxon>
        <taxon>Actinomycetota</taxon>
        <taxon>Actinomycetes</taxon>
        <taxon>Pseudonocardiales</taxon>
        <taxon>Pseudonocardiaceae</taxon>
        <taxon>Actinocrispum</taxon>
    </lineage>
</organism>